<feature type="transmembrane region" description="Helical" evidence="3">
    <location>
        <begin position="392"/>
        <end position="412"/>
    </location>
</feature>
<dbReference type="InterPro" id="IPR000073">
    <property type="entry name" value="AB_hydrolase_1"/>
</dbReference>
<evidence type="ECO:0000256" key="2">
    <source>
        <dbReference type="ARBA" id="ARBA00038115"/>
    </source>
</evidence>
<gene>
    <name evidence="5" type="ORF">HY30_01670</name>
</gene>
<dbReference type="eggNOG" id="COG1073">
    <property type="taxonomic scope" value="Bacteria"/>
</dbReference>
<proteinExistence type="inferred from homology"/>
<feature type="transmembrane region" description="Helical" evidence="3">
    <location>
        <begin position="506"/>
        <end position="527"/>
    </location>
</feature>
<keyword evidence="6" id="KW-1185">Reference proteome</keyword>
<keyword evidence="3" id="KW-0812">Transmembrane</keyword>
<accession>A0A062US38</accession>
<feature type="transmembrane region" description="Helical" evidence="3">
    <location>
        <begin position="361"/>
        <end position="380"/>
    </location>
</feature>
<dbReference type="Proteomes" id="UP000027190">
    <property type="component" value="Unassembled WGS sequence"/>
</dbReference>
<evidence type="ECO:0000256" key="3">
    <source>
        <dbReference type="SAM" id="Phobius"/>
    </source>
</evidence>
<dbReference type="STRING" id="1280947.HY30_01670"/>
<dbReference type="Gene3D" id="3.40.50.1820">
    <property type="entry name" value="alpha/beta hydrolase"/>
    <property type="match status" value="1"/>
</dbReference>
<evidence type="ECO:0000259" key="4">
    <source>
        <dbReference type="Pfam" id="PF00561"/>
    </source>
</evidence>
<evidence type="ECO:0000313" key="5">
    <source>
        <dbReference type="EMBL" id="KCZ61076.1"/>
    </source>
</evidence>
<feature type="transmembrane region" description="Helical" evidence="3">
    <location>
        <begin position="432"/>
        <end position="451"/>
    </location>
</feature>
<dbReference type="EMBL" id="AWFG01000001">
    <property type="protein sequence ID" value="KCZ61076.1"/>
    <property type="molecule type" value="Genomic_DNA"/>
</dbReference>
<dbReference type="PANTHER" id="PTHR22946:SF9">
    <property type="entry name" value="POLYKETIDE TRANSFERASE AF380"/>
    <property type="match status" value="1"/>
</dbReference>
<dbReference type="SUPFAM" id="SSF53474">
    <property type="entry name" value="alpha/beta-Hydrolases"/>
    <property type="match status" value="1"/>
</dbReference>
<dbReference type="Pfam" id="PF00561">
    <property type="entry name" value="Abhydrolase_1"/>
    <property type="match status" value="1"/>
</dbReference>
<comment type="caution">
    <text evidence="5">The sequence shown here is derived from an EMBL/GenBank/DDBJ whole genome shotgun (WGS) entry which is preliminary data.</text>
</comment>
<reference evidence="5 6" key="1">
    <citation type="journal article" date="2014" name="Antonie Van Leeuwenhoek">
        <title>Hyphomonas beringensis sp. nov. and Hyphomonas chukchiensis sp. nov., isolated from surface seawater of the Bering Sea and Chukchi Sea.</title>
        <authorList>
            <person name="Li C."/>
            <person name="Lai Q."/>
            <person name="Li G."/>
            <person name="Dong C."/>
            <person name="Wang J."/>
            <person name="Liao Y."/>
            <person name="Shao Z."/>
        </authorList>
    </citation>
    <scope>NUCLEOTIDE SEQUENCE [LARGE SCALE GENOMIC DNA]</scope>
    <source>
        <strain evidence="5 6">BH-BN04-4</strain>
    </source>
</reference>
<dbReference type="InterPro" id="IPR029058">
    <property type="entry name" value="AB_hydrolase_fold"/>
</dbReference>
<evidence type="ECO:0000313" key="6">
    <source>
        <dbReference type="Proteomes" id="UP000027190"/>
    </source>
</evidence>
<dbReference type="PRINTS" id="PR00111">
    <property type="entry name" value="ABHYDROLASE"/>
</dbReference>
<sequence length="561" mass="59947">MFLIGWLIIAVGVLAAHLVQTSGAVSVKEVQYATAEGRTISALLYTPATASAASPAPGILGVHGYINSREVQSGFAIEFARRGYVVLTPDQTGHGYSDGPAFAEGFGGPASLAYLRGLESVDPNNIGLEGHSMGGWTVLAAAAAMPDGYRSLVLEGSSTGAPFVMDGTPDWPRNTAVVFSKFDEFSPLMWGVDRGSDVTASPKLQALFNTADPIKAGEIYGDRADGTARVLYQPAVTHPGDHISPVAIGHAIDWFAQTLEGGTALPSGNQVWVWKEVGTLTALIGFVVLLMGTFQLLLEIPYFSRLKTEATAAAFERRTARWWTMAAMSMIVPVATFYLFFKWAEVLLPASALLPQTVTTQIVVWAVLNGIIAALIGLTAKRPAGTRQPDVVAAMLIAVPTIAVGYFVVWLAGTLFHLDFRFWFVGVKMLSVAQAQIALVYLMPLGVYFVLTSRALHQGLSVMGDGRWAQYGANAAIMAGGFAIFLAAQYLALFTTGKLLTPSEPLNTIIMLQFVPLMLIVSLLGTFTYRRTGSYIPGAVLNTLFVTWYVVAGQATQFAGA</sequence>
<feature type="transmembrane region" description="Helical" evidence="3">
    <location>
        <begin position="277"/>
        <end position="298"/>
    </location>
</feature>
<dbReference type="InterPro" id="IPR050261">
    <property type="entry name" value="FrsA_esterase"/>
</dbReference>
<dbReference type="AlphaFoldDB" id="A0A062US38"/>
<keyword evidence="3" id="KW-1133">Transmembrane helix</keyword>
<keyword evidence="3" id="KW-0472">Membrane</keyword>
<protein>
    <recommendedName>
        <fullName evidence="4">AB hydrolase-1 domain-containing protein</fullName>
    </recommendedName>
</protein>
<name>A0A062US38_9PROT</name>
<feature type="domain" description="AB hydrolase-1" evidence="4">
    <location>
        <begin position="60"/>
        <end position="166"/>
    </location>
</feature>
<feature type="transmembrane region" description="Helical" evidence="3">
    <location>
        <begin position="319"/>
        <end position="341"/>
    </location>
</feature>
<keyword evidence="1" id="KW-0378">Hydrolase</keyword>
<feature type="transmembrane region" description="Helical" evidence="3">
    <location>
        <begin position="471"/>
        <end position="494"/>
    </location>
</feature>
<dbReference type="PATRIC" id="fig|1280947.3.peg.330"/>
<feature type="transmembrane region" description="Helical" evidence="3">
    <location>
        <begin position="539"/>
        <end position="559"/>
    </location>
</feature>
<organism evidence="5 6">
    <name type="scientific">Hyphomonas chukchiensis</name>
    <dbReference type="NCBI Taxonomy" id="1280947"/>
    <lineage>
        <taxon>Bacteria</taxon>
        <taxon>Pseudomonadati</taxon>
        <taxon>Pseudomonadota</taxon>
        <taxon>Alphaproteobacteria</taxon>
        <taxon>Hyphomonadales</taxon>
        <taxon>Hyphomonadaceae</taxon>
        <taxon>Hyphomonas</taxon>
    </lineage>
</organism>
<dbReference type="GO" id="GO:0052689">
    <property type="term" value="F:carboxylic ester hydrolase activity"/>
    <property type="evidence" value="ECO:0007669"/>
    <property type="project" value="UniProtKB-ARBA"/>
</dbReference>
<dbReference type="PANTHER" id="PTHR22946">
    <property type="entry name" value="DIENELACTONE HYDROLASE DOMAIN-CONTAINING PROTEIN-RELATED"/>
    <property type="match status" value="1"/>
</dbReference>
<evidence type="ECO:0000256" key="1">
    <source>
        <dbReference type="ARBA" id="ARBA00022801"/>
    </source>
</evidence>
<comment type="similarity">
    <text evidence="2">Belongs to the AB hydrolase superfamily. FUS2 hydrolase family.</text>
</comment>